<reference evidence="1 2" key="1">
    <citation type="submission" date="2018-06" db="EMBL/GenBank/DDBJ databases">
        <title>Freshwater and sediment microbial communities from various areas in North America, analyzing microbe dynamics in response to fracking.</title>
        <authorList>
            <person name="Lamendella R."/>
        </authorList>
    </citation>
    <scope>NUCLEOTIDE SEQUENCE [LARGE SCALE GENOMIC DNA]</scope>
    <source>
        <strain evidence="1 2">14_TX</strain>
    </source>
</reference>
<evidence type="ECO:0000313" key="1">
    <source>
        <dbReference type="EMBL" id="RBP96098.1"/>
    </source>
</evidence>
<gene>
    <name evidence="1" type="ORF">DFO70_102425</name>
</gene>
<keyword evidence="2" id="KW-1185">Reference proteome</keyword>
<accession>A0A366K4N3</accession>
<protein>
    <submittedName>
        <fullName evidence="1">Uncharacterized protein</fullName>
    </submittedName>
</protein>
<dbReference type="OrthoDB" id="2614902at2"/>
<comment type="caution">
    <text evidence="1">The sequence shown here is derived from an EMBL/GenBank/DDBJ whole genome shotgun (WGS) entry which is preliminary data.</text>
</comment>
<evidence type="ECO:0000313" key="2">
    <source>
        <dbReference type="Proteomes" id="UP000252731"/>
    </source>
</evidence>
<dbReference type="Proteomes" id="UP000252731">
    <property type="component" value="Unassembled WGS sequence"/>
</dbReference>
<dbReference type="AlphaFoldDB" id="A0A366K4N3"/>
<dbReference type="RefSeq" id="WP_113881610.1">
    <property type="nucleotide sequence ID" value="NZ_QNSF01000002.1"/>
</dbReference>
<sequence>MAKRNVSRCSIPAKGKEKLLVKIKNSSEENSRTFKLNAYDKDSETKESLSINDNPSCEDTLGPGSEKIYRVDAAVVNTKVVLEIIQEKGGSGISVSSKNRGSLNALITLK</sequence>
<organism evidence="1 2">
    <name type="scientific">Cytobacillus firmus</name>
    <name type="common">Bacillus firmus</name>
    <dbReference type="NCBI Taxonomy" id="1399"/>
    <lineage>
        <taxon>Bacteria</taxon>
        <taxon>Bacillati</taxon>
        <taxon>Bacillota</taxon>
        <taxon>Bacilli</taxon>
        <taxon>Bacillales</taxon>
        <taxon>Bacillaceae</taxon>
        <taxon>Cytobacillus</taxon>
    </lineage>
</organism>
<name>A0A366K4N3_CYTFI</name>
<dbReference type="EMBL" id="QNSF01000002">
    <property type="protein sequence ID" value="RBP96098.1"/>
    <property type="molecule type" value="Genomic_DNA"/>
</dbReference>
<proteinExistence type="predicted"/>